<reference evidence="2" key="1">
    <citation type="journal article" date="2019" name="Int. J. Syst. Evol. Microbiol.">
        <title>The Global Catalogue of Microorganisms (GCM) 10K type strain sequencing project: providing services to taxonomists for standard genome sequencing and annotation.</title>
        <authorList>
            <consortium name="The Broad Institute Genomics Platform"/>
            <consortium name="The Broad Institute Genome Sequencing Center for Infectious Disease"/>
            <person name="Wu L."/>
            <person name="Ma J."/>
        </authorList>
    </citation>
    <scope>NUCLEOTIDE SEQUENCE [LARGE SCALE GENOMIC DNA]</scope>
    <source>
        <strain evidence="2">CCM 8479</strain>
    </source>
</reference>
<sequence>MPLPLRRARKEAVLEYFGFGLRFDTREVRLTSWRPDHRFTWAPGHALAAYTPLLGEGVENWAYSDLDGYCPALAWRWDHEP</sequence>
<gene>
    <name evidence="1" type="ORF">ACFPN6_23530</name>
</gene>
<proteinExistence type="predicted"/>
<protein>
    <submittedName>
        <fullName evidence="1">Uncharacterized protein</fullName>
    </submittedName>
</protein>
<evidence type="ECO:0000313" key="2">
    <source>
        <dbReference type="Proteomes" id="UP001596156"/>
    </source>
</evidence>
<keyword evidence="2" id="KW-1185">Reference proteome</keyword>
<comment type="caution">
    <text evidence="1">The sequence shown here is derived from an EMBL/GenBank/DDBJ whole genome shotgun (WGS) entry which is preliminary data.</text>
</comment>
<organism evidence="1 2">
    <name type="scientific">Streptomyces fimbriatus</name>
    <dbReference type="NCBI Taxonomy" id="68197"/>
    <lineage>
        <taxon>Bacteria</taxon>
        <taxon>Bacillati</taxon>
        <taxon>Actinomycetota</taxon>
        <taxon>Actinomycetes</taxon>
        <taxon>Kitasatosporales</taxon>
        <taxon>Streptomycetaceae</taxon>
        <taxon>Streptomyces</taxon>
    </lineage>
</organism>
<evidence type="ECO:0000313" key="1">
    <source>
        <dbReference type="EMBL" id="MFC5227482.1"/>
    </source>
</evidence>
<dbReference type="RefSeq" id="WP_344645483.1">
    <property type="nucleotide sequence ID" value="NZ_BAAASS010000016.1"/>
</dbReference>
<name>A0ABW0DCU9_STRFI</name>
<dbReference type="EMBL" id="JBHSKL010000029">
    <property type="protein sequence ID" value="MFC5227482.1"/>
    <property type="molecule type" value="Genomic_DNA"/>
</dbReference>
<dbReference type="Proteomes" id="UP001596156">
    <property type="component" value="Unassembled WGS sequence"/>
</dbReference>
<accession>A0ABW0DCU9</accession>